<proteinExistence type="predicted"/>
<organism evidence="1 2">
    <name type="scientific">Allomesorhizobium camelthorni</name>
    <dbReference type="NCBI Taxonomy" id="475069"/>
    <lineage>
        <taxon>Bacteria</taxon>
        <taxon>Pseudomonadati</taxon>
        <taxon>Pseudomonadota</taxon>
        <taxon>Alphaproteobacteria</taxon>
        <taxon>Hyphomicrobiales</taxon>
        <taxon>Phyllobacteriaceae</taxon>
        <taxon>Allomesorhizobium</taxon>
    </lineage>
</organism>
<protein>
    <submittedName>
        <fullName evidence="1">Uncharacterized protein</fullName>
    </submittedName>
</protein>
<dbReference type="EMBL" id="JAAKZF010000140">
    <property type="protein sequence ID" value="NGO55855.1"/>
    <property type="molecule type" value="Genomic_DNA"/>
</dbReference>
<name>A0A6G4WM15_9HYPH</name>
<evidence type="ECO:0000313" key="2">
    <source>
        <dbReference type="Proteomes" id="UP001642900"/>
    </source>
</evidence>
<dbReference type="AlphaFoldDB" id="A0A6G4WM15"/>
<comment type="caution">
    <text evidence="1">The sequence shown here is derived from an EMBL/GenBank/DDBJ whole genome shotgun (WGS) entry which is preliminary data.</text>
</comment>
<dbReference type="Proteomes" id="UP001642900">
    <property type="component" value="Unassembled WGS sequence"/>
</dbReference>
<keyword evidence="2" id="KW-1185">Reference proteome</keyword>
<gene>
    <name evidence="1" type="ORF">G6N73_33430</name>
</gene>
<accession>A0A6G4WM15</accession>
<sequence>MKAMLQIMILVCSVNVSPADCQLETALDVISGPQTQSVVACGLQGQSLIAATSIARRGPDEYIKIKCSRVVKTAQKS</sequence>
<evidence type="ECO:0000313" key="1">
    <source>
        <dbReference type="EMBL" id="NGO55855.1"/>
    </source>
</evidence>
<reference evidence="1 2" key="1">
    <citation type="submission" date="2020-02" db="EMBL/GenBank/DDBJ databases">
        <title>Genome sequence of strain CCNWXJ40-4.</title>
        <authorList>
            <person name="Gao J."/>
            <person name="Sun J."/>
        </authorList>
    </citation>
    <scope>NUCLEOTIDE SEQUENCE [LARGE SCALE GENOMIC DNA]</scope>
    <source>
        <strain evidence="1 2">CCNWXJ 40-4</strain>
    </source>
</reference>